<dbReference type="Pfam" id="PF03009">
    <property type="entry name" value="GDPD"/>
    <property type="match status" value="1"/>
</dbReference>
<protein>
    <submittedName>
        <fullName evidence="3">Glycerophosphodiester phosphodiesterase</fullName>
    </submittedName>
</protein>
<dbReference type="EMBL" id="WDCP01000063">
    <property type="protein sequence ID" value="KAB6337115.1"/>
    <property type="molecule type" value="Genomic_DNA"/>
</dbReference>
<dbReference type="InterPro" id="IPR017946">
    <property type="entry name" value="PLC-like_Pdiesterase_TIM-brl"/>
</dbReference>
<proteinExistence type="predicted"/>
<dbReference type="PANTHER" id="PTHR46211">
    <property type="entry name" value="GLYCEROPHOSPHORYL DIESTER PHOSPHODIESTERASE"/>
    <property type="match status" value="1"/>
</dbReference>
<dbReference type="SUPFAM" id="SSF51695">
    <property type="entry name" value="PLC-like phosphodiesterases"/>
    <property type="match status" value="1"/>
</dbReference>
<feature type="domain" description="GP-PDE" evidence="2">
    <location>
        <begin position="31"/>
        <end position="301"/>
    </location>
</feature>
<dbReference type="GO" id="GO:0008081">
    <property type="term" value="F:phosphoric diester hydrolase activity"/>
    <property type="evidence" value="ECO:0007669"/>
    <property type="project" value="InterPro"/>
</dbReference>
<comment type="caution">
    <text evidence="3">The sequence shown here is derived from an EMBL/GenBank/DDBJ whole genome shotgun (WGS) entry which is preliminary data.</text>
</comment>
<evidence type="ECO:0000313" key="4">
    <source>
        <dbReference type="Proteomes" id="UP000438288"/>
    </source>
</evidence>
<dbReference type="GO" id="GO:0006629">
    <property type="term" value="P:lipid metabolic process"/>
    <property type="evidence" value="ECO:0007669"/>
    <property type="project" value="InterPro"/>
</dbReference>
<dbReference type="InterPro" id="IPR030395">
    <property type="entry name" value="GP_PDE_dom"/>
</dbReference>
<gene>
    <name evidence="3" type="ORF">GAZ43_19945</name>
</gene>
<evidence type="ECO:0000313" key="3">
    <source>
        <dbReference type="EMBL" id="KAB6337115.1"/>
    </source>
</evidence>
<dbReference type="PROSITE" id="PS51704">
    <property type="entry name" value="GP_PDE"/>
    <property type="match status" value="1"/>
</dbReference>
<dbReference type="RefSeq" id="WP_008647122.1">
    <property type="nucleotide sequence ID" value="NZ_CP042282.1"/>
</dbReference>
<feature type="signal peptide" evidence="1">
    <location>
        <begin position="1"/>
        <end position="20"/>
    </location>
</feature>
<dbReference type="Gene3D" id="3.20.20.190">
    <property type="entry name" value="Phosphatidylinositol (PI) phosphodiesterase"/>
    <property type="match status" value="1"/>
</dbReference>
<feature type="chain" id="PRO_5030153780" evidence="1">
    <location>
        <begin position="21"/>
        <end position="310"/>
    </location>
</feature>
<evidence type="ECO:0000256" key="1">
    <source>
        <dbReference type="SAM" id="SignalP"/>
    </source>
</evidence>
<accession>A0A6I0YQG3</accession>
<sequence>MKSRLWLFACLLLTAGTVFRGCHVPQKEKLPLVHAHRGGAALYPENTILAMTHAVATGVPVMELDLHVTKDSMVVVSHDAYLNHVKTLTPEGEPIPAGKDKDYKIYAMTYDSLRRYDVGSLPNPAYPRRKNVKCCVPRVTDLIDSVELLTESNGIAPVGYNIEIKSDPLKDSIYSPDYRTFADLRMKVLLSKKLGDRLLVQCFDARTLNYLHEKYPDVRLSYLVEDKNTTFEELMSRLDFVPQVYSPQSDMLTEEIAVKVRAKGMELAPWTVDDKPETGRLKKLGVDAIITNRPDSVMQWLGYPQNKRKE</sequence>
<organism evidence="3 4">
    <name type="scientific">Bacteroides xylanisolvens</name>
    <dbReference type="NCBI Taxonomy" id="371601"/>
    <lineage>
        <taxon>Bacteria</taxon>
        <taxon>Pseudomonadati</taxon>
        <taxon>Bacteroidota</taxon>
        <taxon>Bacteroidia</taxon>
        <taxon>Bacteroidales</taxon>
        <taxon>Bacteroidaceae</taxon>
        <taxon>Bacteroides</taxon>
    </lineage>
</organism>
<dbReference type="PANTHER" id="PTHR46211:SF14">
    <property type="entry name" value="GLYCEROPHOSPHODIESTER PHOSPHODIESTERASE"/>
    <property type="match status" value="1"/>
</dbReference>
<evidence type="ECO:0000259" key="2">
    <source>
        <dbReference type="PROSITE" id="PS51704"/>
    </source>
</evidence>
<name>A0A6I0YQG3_9BACE</name>
<reference evidence="3 4" key="1">
    <citation type="journal article" date="2019" name="Nat. Med.">
        <title>A library of human gut bacterial isolates paired with longitudinal multiomics data enables mechanistic microbiome research.</title>
        <authorList>
            <person name="Poyet M."/>
            <person name="Groussin M."/>
            <person name="Gibbons S.M."/>
            <person name="Avila-Pacheco J."/>
            <person name="Jiang X."/>
            <person name="Kearney S.M."/>
            <person name="Perrotta A.R."/>
            <person name="Berdy B."/>
            <person name="Zhao S."/>
            <person name="Lieberman T.D."/>
            <person name="Swanson P.K."/>
            <person name="Smith M."/>
            <person name="Roesemann S."/>
            <person name="Alexander J.E."/>
            <person name="Rich S.A."/>
            <person name="Livny J."/>
            <person name="Vlamakis H."/>
            <person name="Clish C."/>
            <person name="Bullock K."/>
            <person name="Deik A."/>
            <person name="Scott J."/>
            <person name="Pierce K.A."/>
            <person name="Xavier R.J."/>
            <person name="Alm E.J."/>
        </authorList>
    </citation>
    <scope>NUCLEOTIDE SEQUENCE [LARGE SCALE GENOMIC DNA]</scope>
    <source>
        <strain evidence="3 4">BIOML-A16</strain>
    </source>
</reference>
<dbReference type="Proteomes" id="UP000438288">
    <property type="component" value="Unassembled WGS sequence"/>
</dbReference>
<keyword evidence="1" id="KW-0732">Signal</keyword>
<dbReference type="AlphaFoldDB" id="A0A6I0YQG3"/>